<proteinExistence type="predicted"/>
<feature type="signal peptide" evidence="1">
    <location>
        <begin position="1"/>
        <end position="25"/>
    </location>
</feature>
<comment type="caution">
    <text evidence="2">The sequence shown here is derived from an EMBL/GenBank/DDBJ whole genome shotgun (WGS) entry which is preliminary data.</text>
</comment>
<keyword evidence="3" id="KW-1185">Reference proteome</keyword>
<dbReference type="PROSITE" id="PS51257">
    <property type="entry name" value="PROKAR_LIPOPROTEIN"/>
    <property type="match status" value="1"/>
</dbReference>
<name>A0A4Y2HJY0_ARAVE</name>
<accession>A0A4Y2HJY0</accession>
<protein>
    <submittedName>
        <fullName evidence="2">Uncharacterized protein</fullName>
    </submittedName>
</protein>
<dbReference type="Proteomes" id="UP000499080">
    <property type="component" value="Unassembled WGS sequence"/>
</dbReference>
<dbReference type="AlphaFoldDB" id="A0A4Y2HJY0"/>
<gene>
    <name evidence="2" type="ORF">AVEN_90653_1</name>
</gene>
<reference evidence="2 3" key="1">
    <citation type="journal article" date="2019" name="Sci. Rep.">
        <title>Orb-weaving spider Araneus ventricosus genome elucidates the spidroin gene catalogue.</title>
        <authorList>
            <person name="Kono N."/>
            <person name="Nakamura H."/>
            <person name="Ohtoshi R."/>
            <person name="Moran D.A.P."/>
            <person name="Shinohara A."/>
            <person name="Yoshida Y."/>
            <person name="Fujiwara M."/>
            <person name="Mori M."/>
            <person name="Tomita M."/>
            <person name="Arakawa K."/>
        </authorList>
    </citation>
    <scope>NUCLEOTIDE SEQUENCE [LARGE SCALE GENOMIC DNA]</scope>
</reference>
<keyword evidence="1" id="KW-0732">Signal</keyword>
<evidence type="ECO:0000313" key="3">
    <source>
        <dbReference type="Proteomes" id="UP000499080"/>
    </source>
</evidence>
<feature type="chain" id="PRO_5021485998" evidence="1">
    <location>
        <begin position="26"/>
        <end position="142"/>
    </location>
</feature>
<sequence>MKLKSVITLIAVTVLFSSCLPEAEGTKKLGLLKLVKAGIILKAITRKKFIPIPLPIPIPIGIHKEHHHGGGHHGYGGGHHDFGGGYGGGQHDFGGGYGGGHHDFGGGYGGFHHGFEDYHHEPHYGHGHKVYSTGWKLQGFGK</sequence>
<organism evidence="2 3">
    <name type="scientific">Araneus ventricosus</name>
    <name type="common">Orbweaver spider</name>
    <name type="synonym">Epeira ventricosa</name>
    <dbReference type="NCBI Taxonomy" id="182803"/>
    <lineage>
        <taxon>Eukaryota</taxon>
        <taxon>Metazoa</taxon>
        <taxon>Ecdysozoa</taxon>
        <taxon>Arthropoda</taxon>
        <taxon>Chelicerata</taxon>
        <taxon>Arachnida</taxon>
        <taxon>Araneae</taxon>
        <taxon>Araneomorphae</taxon>
        <taxon>Entelegynae</taxon>
        <taxon>Araneoidea</taxon>
        <taxon>Araneidae</taxon>
        <taxon>Araneus</taxon>
    </lineage>
</organism>
<evidence type="ECO:0000256" key="1">
    <source>
        <dbReference type="SAM" id="SignalP"/>
    </source>
</evidence>
<evidence type="ECO:0000313" key="2">
    <source>
        <dbReference type="EMBL" id="GBM65559.1"/>
    </source>
</evidence>
<dbReference type="EMBL" id="BGPR01001983">
    <property type="protein sequence ID" value="GBM65559.1"/>
    <property type="molecule type" value="Genomic_DNA"/>
</dbReference>